<dbReference type="GO" id="GO:0000030">
    <property type="term" value="F:mannosyltransferase activity"/>
    <property type="evidence" value="ECO:0007669"/>
    <property type="project" value="TreeGrafter"/>
</dbReference>
<dbReference type="Gene3D" id="3.90.550.20">
    <property type="match status" value="1"/>
</dbReference>
<dbReference type="InterPro" id="IPR007577">
    <property type="entry name" value="GlycoTrfase_DXD_sugar-bd_CS"/>
</dbReference>
<reference evidence="2" key="1">
    <citation type="submission" date="2018-09" db="EMBL/GenBank/DDBJ databases">
        <title>Murine metabolic-syndrome-specific gut microbial biobank.</title>
        <authorList>
            <person name="Liu C."/>
        </authorList>
    </citation>
    <scope>NUCLEOTIDE SEQUENCE</scope>
    <source>
        <strain evidence="2">D42-62</strain>
    </source>
</reference>
<dbReference type="RefSeq" id="WP_160558397.1">
    <property type="nucleotide sequence ID" value="NZ_QZDT01000001.1"/>
</dbReference>
<keyword evidence="3" id="KW-1185">Reference proteome</keyword>
<organism evidence="2 3">
    <name type="scientific">Parablautia muri</name>
    <dbReference type="NCBI Taxonomy" id="2320879"/>
    <lineage>
        <taxon>Bacteria</taxon>
        <taxon>Bacillati</taxon>
        <taxon>Bacillota</taxon>
        <taxon>Clostridia</taxon>
        <taxon>Lachnospirales</taxon>
        <taxon>Lachnospiraceae</taxon>
        <taxon>Parablautia</taxon>
    </lineage>
</organism>
<evidence type="ECO:0000256" key="1">
    <source>
        <dbReference type="ARBA" id="ARBA00022679"/>
    </source>
</evidence>
<evidence type="ECO:0008006" key="4">
    <source>
        <dbReference type="Google" id="ProtNLM"/>
    </source>
</evidence>
<dbReference type="EMBL" id="QZDT01000001">
    <property type="protein sequence ID" value="NBJ91325.1"/>
    <property type="molecule type" value="Genomic_DNA"/>
</dbReference>
<keyword evidence="1" id="KW-0808">Transferase</keyword>
<dbReference type="PANTHER" id="PTHR32385:SF15">
    <property type="entry name" value="INOSITOL PHOSPHOCERAMIDE MANNOSYLTRANSFERASE 1"/>
    <property type="match status" value="1"/>
</dbReference>
<protein>
    <recommendedName>
        <fullName evidence="4">Glycosyl transferase</fullName>
    </recommendedName>
</protein>
<dbReference type="InterPro" id="IPR051706">
    <property type="entry name" value="Glycosyltransferase_domain"/>
</dbReference>
<dbReference type="PANTHER" id="PTHR32385">
    <property type="entry name" value="MANNOSYL PHOSPHORYLINOSITOL CERAMIDE SYNTHASE"/>
    <property type="match status" value="1"/>
</dbReference>
<dbReference type="Pfam" id="PF04488">
    <property type="entry name" value="Gly_transf_sug"/>
    <property type="match status" value="1"/>
</dbReference>
<evidence type="ECO:0000313" key="2">
    <source>
        <dbReference type="EMBL" id="NBJ91325.1"/>
    </source>
</evidence>
<sequence length="242" mass="28710">MIPQKIHYCWFGNNKKPKLIQKCIASWKRYLPGWEIIEWNESNYDVRKNGYIAEAYRMKKWAFVVDFARFDILNRYGGIFLDTDVELLKPIPEKLLEYEAFTGFESEGKIAPGLIYASVAGHKMLKQLIEEYEKKEFGQKIDGRMENIVDIVTGVLERQGLQRNNAFQIINGVAVFPSEFFCCFDHETQSFAITSDTISIHHYFASWSPWYRRFYFKCIKIAAKVLGKERYLRWKRRIKNRL</sequence>
<dbReference type="SUPFAM" id="SSF53448">
    <property type="entry name" value="Nucleotide-diphospho-sugar transferases"/>
    <property type="match status" value="1"/>
</dbReference>
<dbReference type="GO" id="GO:0051999">
    <property type="term" value="P:mannosyl-inositol phosphorylceramide biosynthetic process"/>
    <property type="evidence" value="ECO:0007669"/>
    <property type="project" value="TreeGrafter"/>
</dbReference>
<dbReference type="InterPro" id="IPR029044">
    <property type="entry name" value="Nucleotide-diphossugar_trans"/>
</dbReference>
<dbReference type="AlphaFoldDB" id="A0A9X5BCS1"/>
<dbReference type="Proteomes" id="UP001154420">
    <property type="component" value="Unassembled WGS sequence"/>
</dbReference>
<dbReference type="GO" id="GO:0016020">
    <property type="term" value="C:membrane"/>
    <property type="evidence" value="ECO:0007669"/>
    <property type="project" value="GOC"/>
</dbReference>
<gene>
    <name evidence="2" type="ORF">D5281_01675</name>
</gene>
<evidence type="ECO:0000313" key="3">
    <source>
        <dbReference type="Proteomes" id="UP001154420"/>
    </source>
</evidence>
<comment type="caution">
    <text evidence="2">The sequence shown here is derived from an EMBL/GenBank/DDBJ whole genome shotgun (WGS) entry which is preliminary data.</text>
</comment>
<proteinExistence type="predicted"/>
<accession>A0A9X5BCS1</accession>
<dbReference type="OrthoDB" id="9802881at2"/>
<name>A0A9X5BCS1_9FIRM</name>